<name>A0ACC0CIS0_9PEZI</name>
<dbReference type="Proteomes" id="UP001497680">
    <property type="component" value="Unassembled WGS sequence"/>
</dbReference>
<dbReference type="EMBL" id="MU394462">
    <property type="protein sequence ID" value="KAI6080258.1"/>
    <property type="molecule type" value="Genomic_DNA"/>
</dbReference>
<comment type="caution">
    <text evidence="1">The sequence shown here is derived from an EMBL/GenBank/DDBJ whole genome shotgun (WGS) entry which is preliminary data.</text>
</comment>
<accession>A0ACC0CIS0</accession>
<sequence>MQQRHHHHHPYYQQTTDFMARQPPPPAYQPHRHGGGTPVYVENVYANKANLSTTSYHGSPIGHYGDMMESAYPPPPPPPPSQQSSQVAMPHLHSIDPSLM</sequence>
<evidence type="ECO:0000313" key="2">
    <source>
        <dbReference type="Proteomes" id="UP001497680"/>
    </source>
</evidence>
<protein>
    <submittedName>
        <fullName evidence="1">Uncharacterized protein</fullName>
    </submittedName>
</protein>
<organism evidence="1 2">
    <name type="scientific">Hypoxylon rubiginosum</name>
    <dbReference type="NCBI Taxonomy" id="110542"/>
    <lineage>
        <taxon>Eukaryota</taxon>
        <taxon>Fungi</taxon>
        <taxon>Dikarya</taxon>
        <taxon>Ascomycota</taxon>
        <taxon>Pezizomycotina</taxon>
        <taxon>Sordariomycetes</taxon>
        <taxon>Xylariomycetidae</taxon>
        <taxon>Xylariales</taxon>
        <taxon>Hypoxylaceae</taxon>
        <taxon>Hypoxylon</taxon>
    </lineage>
</organism>
<evidence type="ECO:0000313" key="1">
    <source>
        <dbReference type="EMBL" id="KAI6080258.1"/>
    </source>
</evidence>
<keyword evidence="2" id="KW-1185">Reference proteome</keyword>
<proteinExistence type="predicted"/>
<gene>
    <name evidence="1" type="ORF">F4821DRAFT_251912</name>
</gene>
<reference evidence="1 2" key="1">
    <citation type="journal article" date="2022" name="New Phytol.">
        <title>Ecological generalism drives hyperdiversity of secondary metabolite gene clusters in xylarialean endophytes.</title>
        <authorList>
            <person name="Franco M.E.E."/>
            <person name="Wisecaver J.H."/>
            <person name="Arnold A.E."/>
            <person name="Ju Y.M."/>
            <person name="Slot J.C."/>
            <person name="Ahrendt S."/>
            <person name="Moore L.P."/>
            <person name="Eastman K.E."/>
            <person name="Scott K."/>
            <person name="Konkel Z."/>
            <person name="Mondo S.J."/>
            <person name="Kuo A."/>
            <person name="Hayes R.D."/>
            <person name="Haridas S."/>
            <person name="Andreopoulos B."/>
            <person name="Riley R."/>
            <person name="LaButti K."/>
            <person name="Pangilinan J."/>
            <person name="Lipzen A."/>
            <person name="Amirebrahimi M."/>
            <person name="Yan J."/>
            <person name="Adam C."/>
            <person name="Keymanesh K."/>
            <person name="Ng V."/>
            <person name="Louie K."/>
            <person name="Northen T."/>
            <person name="Drula E."/>
            <person name="Henrissat B."/>
            <person name="Hsieh H.M."/>
            <person name="Youens-Clark K."/>
            <person name="Lutzoni F."/>
            <person name="Miadlikowska J."/>
            <person name="Eastwood D.C."/>
            <person name="Hamelin R.C."/>
            <person name="Grigoriev I.V."/>
            <person name="U'Ren J.M."/>
        </authorList>
    </citation>
    <scope>NUCLEOTIDE SEQUENCE [LARGE SCALE GENOMIC DNA]</scope>
    <source>
        <strain evidence="1 2">ER1909</strain>
    </source>
</reference>